<organism evidence="2 3">
    <name type="scientific">Burkholderia cenocepacia</name>
    <dbReference type="NCBI Taxonomy" id="95486"/>
    <lineage>
        <taxon>Bacteria</taxon>
        <taxon>Pseudomonadati</taxon>
        <taxon>Pseudomonadota</taxon>
        <taxon>Betaproteobacteria</taxon>
        <taxon>Burkholderiales</taxon>
        <taxon>Burkholderiaceae</taxon>
        <taxon>Burkholderia</taxon>
        <taxon>Burkholderia cepacia complex</taxon>
    </lineage>
</organism>
<keyword evidence="1" id="KW-0812">Transmembrane</keyword>
<dbReference type="AlphaFoldDB" id="A0AAN0VNQ5"/>
<proteinExistence type="predicted"/>
<keyword evidence="1" id="KW-0472">Membrane</keyword>
<dbReference type="EMBL" id="CP007783">
    <property type="protein sequence ID" value="AIO34216.1"/>
    <property type="molecule type" value="Genomic_DNA"/>
</dbReference>
<protein>
    <recommendedName>
        <fullName evidence="4">Transmembrane protein</fullName>
    </recommendedName>
</protein>
<keyword evidence="1" id="KW-1133">Transmembrane helix</keyword>
<evidence type="ECO:0000256" key="1">
    <source>
        <dbReference type="SAM" id="Phobius"/>
    </source>
</evidence>
<sequence length="244" mass="27052">MPKTSAKIQAENLESKQGAPVAARMPETVRTEVTGIPTVEVRPSGGAFLVKAVSPSVWSQPSTWIALVALVVSTLSLIATIVDKVYGLRKDKRSREQSIQDEFWLRKVLFPSAVEPAMNFMAETIATLPAAAADGTVRLAYFSEFQGRLRDHARKLMLVATLWPNVYERLNGAFEAFEDVVADYCSEAVDPANIDMASHTTATNDVSKHLSTFYSAILHHQNSIGKRESLFQRVARTLRCRRRS</sequence>
<feature type="transmembrane region" description="Helical" evidence="1">
    <location>
        <begin position="64"/>
        <end position="86"/>
    </location>
</feature>
<evidence type="ECO:0008006" key="4">
    <source>
        <dbReference type="Google" id="ProtNLM"/>
    </source>
</evidence>
<reference evidence="2 3" key="1">
    <citation type="submission" date="2014-05" db="EMBL/GenBank/DDBJ databases">
        <authorList>
            <person name="Bishop-Lilly K.A."/>
            <person name="Broomall S.M."/>
            <person name="Chain P.S."/>
            <person name="Chertkov O."/>
            <person name="Coyne S.R."/>
            <person name="Daligault H.E."/>
            <person name="Davenport K.W."/>
            <person name="Erkkila T."/>
            <person name="Frey K.G."/>
            <person name="Gibbons H.S."/>
            <person name="Gu W."/>
            <person name="Jaissle J."/>
            <person name="Johnson S.L."/>
            <person name="Koroleva G.I."/>
            <person name="Ladner J.T."/>
            <person name="Lo C.-C."/>
            <person name="Minogue T.D."/>
            <person name="Munk C."/>
            <person name="Palacios G.F."/>
            <person name="Redden C.L."/>
            <person name="Rosenzweig C.N."/>
            <person name="Scholz M.B."/>
            <person name="Teshima H."/>
            <person name="Xu Y."/>
        </authorList>
    </citation>
    <scope>NUCLEOTIDE SEQUENCE [LARGE SCALE GENOMIC DNA]</scope>
    <source>
        <strain evidence="2 3">DDS 22E-1</strain>
    </source>
</reference>
<dbReference type="Proteomes" id="UP000029413">
    <property type="component" value="Chromosome 1"/>
</dbReference>
<keyword evidence="3" id="KW-1185">Reference proteome</keyword>
<gene>
    <name evidence="2" type="ORF">DM39_1480</name>
</gene>
<dbReference type="KEGG" id="bcen:DM39_1480"/>
<evidence type="ECO:0000313" key="2">
    <source>
        <dbReference type="EMBL" id="AIO34216.1"/>
    </source>
</evidence>
<accession>A0AAN0VNQ5</accession>
<name>A0AAN0VNQ5_9BURK</name>
<evidence type="ECO:0000313" key="3">
    <source>
        <dbReference type="Proteomes" id="UP000029413"/>
    </source>
</evidence>